<feature type="transmembrane region" description="Helical" evidence="7">
    <location>
        <begin position="377"/>
        <end position="397"/>
    </location>
</feature>
<reference evidence="9 10" key="1">
    <citation type="submission" date="2023-07" db="EMBL/GenBank/DDBJ databases">
        <title>Genomic Encyclopedia of Type Strains, Phase IV (KMG-IV): sequencing the most valuable type-strain genomes for metagenomic binning, comparative biology and taxonomic classification.</title>
        <authorList>
            <person name="Goeker M."/>
        </authorList>
    </citation>
    <scope>NUCLEOTIDE SEQUENCE [LARGE SCALE GENOMIC DNA]</scope>
    <source>
        <strain evidence="9 10">DSM 17740</strain>
    </source>
</reference>
<proteinExistence type="inferred from homology"/>
<dbReference type="RefSeq" id="WP_307342045.1">
    <property type="nucleotide sequence ID" value="NZ_JAUSUQ010000014.1"/>
</dbReference>
<keyword evidence="5 7" id="KW-1133">Transmembrane helix</keyword>
<feature type="transmembrane region" description="Helical" evidence="7">
    <location>
        <begin position="157"/>
        <end position="178"/>
    </location>
</feature>
<feature type="transmembrane region" description="Helical" evidence="7">
    <location>
        <begin position="216"/>
        <end position="235"/>
    </location>
</feature>
<keyword evidence="4 7" id="KW-0812">Transmembrane</keyword>
<feature type="domain" description="CstA N-terminal" evidence="8">
    <location>
        <begin position="4"/>
        <end position="347"/>
    </location>
</feature>
<dbReference type="Proteomes" id="UP001232445">
    <property type="component" value="Unassembled WGS sequence"/>
</dbReference>
<feature type="transmembrane region" description="Helical" evidence="7">
    <location>
        <begin position="473"/>
        <end position="494"/>
    </location>
</feature>
<evidence type="ECO:0000313" key="10">
    <source>
        <dbReference type="Proteomes" id="UP001232445"/>
    </source>
</evidence>
<feature type="transmembrane region" description="Helical" evidence="7">
    <location>
        <begin position="244"/>
        <end position="265"/>
    </location>
</feature>
<evidence type="ECO:0000256" key="1">
    <source>
        <dbReference type="ARBA" id="ARBA00004651"/>
    </source>
</evidence>
<dbReference type="PANTHER" id="PTHR30252">
    <property type="entry name" value="INNER MEMBRANE PEPTIDE TRANSPORTER"/>
    <property type="match status" value="1"/>
</dbReference>
<evidence type="ECO:0000256" key="7">
    <source>
        <dbReference type="SAM" id="Phobius"/>
    </source>
</evidence>
<feature type="transmembrane region" description="Helical" evidence="7">
    <location>
        <begin position="317"/>
        <end position="340"/>
    </location>
</feature>
<evidence type="ECO:0000259" key="8">
    <source>
        <dbReference type="Pfam" id="PF02554"/>
    </source>
</evidence>
<feature type="transmembrane region" description="Helical" evidence="7">
    <location>
        <begin position="277"/>
        <end position="296"/>
    </location>
</feature>
<gene>
    <name evidence="9" type="ORF">J2S00_003243</name>
</gene>
<keyword evidence="3" id="KW-1003">Cell membrane</keyword>
<accession>A0ABU0CWD8</accession>
<feature type="transmembrane region" description="Helical" evidence="7">
    <location>
        <begin position="500"/>
        <end position="521"/>
    </location>
</feature>
<comment type="caution">
    <text evidence="9">The sequence shown here is derived from an EMBL/GenBank/DDBJ whole genome shotgun (WGS) entry which is preliminary data.</text>
</comment>
<dbReference type="InterPro" id="IPR003706">
    <property type="entry name" value="CstA_N"/>
</dbReference>
<feature type="transmembrane region" description="Helical" evidence="7">
    <location>
        <begin position="418"/>
        <end position="439"/>
    </location>
</feature>
<dbReference type="PANTHER" id="PTHR30252:SF0">
    <property type="entry name" value="PEPTIDE TRANSPORTER CSTA"/>
    <property type="match status" value="1"/>
</dbReference>
<comment type="similarity">
    <text evidence="2">Belongs to the peptide transporter carbon starvation (CstA) (TC 2.A.114) family.</text>
</comment>
<dbReference type="EMBL" id="JAUSUQ010000014">
    <property type="protein sequence ID" value="MDQ0340428.1"/>
    <property type="molecule type" value="Genomic_DNA"/>
</dbReference>
<sequence>MNFLTLMFICGVIFIIAYFTYGKFLERKLGIDPNRPTPAHTMHDGVDYVPAKKPVLLGHHYASIAGGGPIVGPITAAVFGWLPAVLWVVIGSIFVGGVHDYSSLQASIRHKAQSIGAVIKEYIGNRGQILFLLFSISALILIVGVFVILVADTFVAVPQAATASMLFLGLAILFGFVVNQLRVNLVVATIFGMIAMLASVWIGINYPLNLSATTWVWILLIYAYVASVLPVWVLLQPRDYLNSFLLYGMMVGAVLGIIIAAPAIQMDAYTGFYDENLGYLFPILFITIACGAISGFHSLVSSGTTAKQLDNERSGKFITYGGMLLEGFLAIIVIGSIAYLTQAEYAARLAELGGPIGTFAAGIGYFMSHWGIAETTATTFAALTASAFLFTTLDSATRLGRYAVQELADQRVPALAKNIHLSTLIVLIGAGALALSGTWSTVWPLFGSANQMLGAIALLAVSVWLIKKGVKSYFTIIPMVFMFIVTLSALVVLIQRNFATGNYFLAISAIFLAVLCLFLIMEAWRSLSATKDEDTTVKADS</sequence>
<evidence type="ECO:0000313" key="9">
    <source>
        <dbReference type="EMBL" id="MDQ0340428.1"/>
    </source>
</evidence>
<feature type="transmembrane region" description="Helical" evidence="7">
    <location>
        <begin position="6"/>
        <end position="25"/>
    </location>
</feature>
<feature type="transmembrane region" description="Helical" evidence="7">
    <location>
        <begin position="185"/>
        <end position="204"/>
    </location>
</feature>
<organism evidence="9 10">
    <name type="scientific">Caldalkalibacillus uzonensis</name>
    <dbReference type="NCBI Taxonomy" id="353224"/>
    <lineage>
        <taxon>Bacteria</taxon>
        <taxon>Bacillati</taxon>
        <taxon>Bacillota</taxon>
        <taxon>Bacilli</taxon>
        <taxon>Bacillales</taxon>
        <taxon>Bacillaceae</taxon>
        <taxon>Caldalkalibacillus</taxon>
    </lineage>
</organism>
<evidence type="ECO:0000256" key="6">
    <source>
        <dbReference type="ARBA" id="ARBA00023136"/>
    </source>
</evidence>
<evidence type="ECO:0000256" key="4">
    <source>
        <dbReference type="ARBA" id="ARBA00022692"/>
    </source>
</evidence>
<feature type="transmembrane region" description="Helical" evidence="7">
    <location>
        <begin position="129"/>
        <end position="151"/>
    </location>
</feature>
<keyword evidence="6 7" id="KW-0472">Membrane</keyword>
<protein>
    <submittedName>
        <fullName evidence="9">Carbon starvation protein</fullName>
    </submittedName>
</protein>
<comment type="subcellular location">
    <subcellularLocation>
        <location evidence="1">Cell membrane</location>
        <topology evidence="1">Multi-pass membrane protein</topology>
    </subcellularLocation>
</comment>
<feature type="domain" description="CstA N-terminal" evidence="8">
    <location>
        <begin position="353"/>
        <end position="489"/>
    </location>
</feature>
<dbReference type="InterPro" id="IPR051605">
    <property type="entry name" value="CstA"/>
</dbReference>
<name>A0ABU0CWD8_9BACI</name>
<keyword evidence="10" id="KW-1185">Reference proteome</keyword>
<feature type="transmembrane region" description="Helical" evidence="7">
    <location>
        <begin position="445"/>
        <end position="466"/>
    </location>
</feature>
<dbReference type="Pfam" id="PF02554">
    <property type="entry name" value="CstA"/>
    <property type="match status" value="2"/>
</dbReference>
<evidence type="ECO:0000256" key="3">
    <source>
        <dbReference type="ARBA" id="ARBA00022475"/>
    </source>
</evidence>
<evidence type="ECO:0000256" key="2">
    <source>
        <dbReference type="ARBA" id="ARBA00007755"/>
    </source>
</evidence>
<evidence type="ECO:0000256" key="5">
    <source>
        <dbReference type="ARBA" id="ARBA00022989"/>
    </source>
</evidence>